<proteinExistence type="predicted"/>
<evidence type="ECO:0000313" key="4">
    <source>
        <dbReference type="Proteomes" id="UP000237230"/>
    </source>
</evidence>
<gene>
    <name evidence="3" type="ORF">BGP84_23675</name>
</gene>
<feature type="domain" description="TPM" evidence="2">
    <location>
        <begin position="105"/>
        <end position="181"/>
    </location>
</feature>
<dbReference type="OrthoDB" id="5825388at2"/>
<accession>A0A2S3WX21</accession>
<dbReference type="EMBL" id="MINH01000021">
    <property type="protein sequence ID" value="POG05865.1"/>
    <property type="molecule type" value="Genomic_DNA"/>
</dbReference>
<dbReference type="AlphaFoldDB" id="A0A2S3WX21"/>
<evidence type="ECO:0000256" key="1">
    <source>
        <dbReference type="SAM" id="Phobius"/>
    </source>
</evidence>
<evidence type="ECO:0000259" key="2">
    <source>
        <dbReference type="Pfam" id="PF04536"/>
    </source>
</evidence>
<evidence type="ECO:0000313" key="3">
    <source>
        <dbReference type="EMBL" id="POG05865.1"/>
    </source>
</evidence>
<dbReference type="RefSeq" id="WP_103449339.1">
    <property type="nucleotide sequence ID" value="NZ_MINH01000021.1"/>
</dbReference>
<dbReference type="InterPro" id="IPR007621">
    <property type="entry name" value="TPM_dom"/>
</dbReference>
<dbReference type="Gene3D" id="3.10.310.50">
    <property type="match status" value="1"/>
</dbReference>
<keyword evidence="1" id="KW-0812">Transmembrane</keyword>
<dbReference type="Pfam" id="PF04536">
    <property type="entry name" value="TPM_phosphatase"/>
    <property type="match status" value="1"/>
</dbReference>
<keyword evidence="1" id="KW-1133">Transmembrane helix</keyword>
<protein>
    <recommendedName>
        <fullName evidence="2">TPM domain-containing protein</fullName>
    </recommendedName>
</protein>
<dbReference type="Proteomes" id="UP000237230">
    <property type="component" value="Unassembled WGS sequence"/>
</dbReference>
<name>A0A2S3WX21_PSEPU</name>
<feature type="transmembrane region" description="Helical" evidence="1">
    <location>
        <begin position="66"/>
        <end position="84"/>
    </location>
</feature>
<dbReference type="PANTHER" id="PTHR30373:SF8">
    <property type="entry name" value="BLL7265 PROTEIN"/>
    <property type="match status" value="1"/>
</dbReference>
<feature type="transmembrane region" description="Helical" evidence="1">
    <location>
        <begin position="38"/>
        <end position="60"/>
    </location>
</feature>
<keyword evidence="1" id="KW-0472">Membrane</keyword>
<organism evidence="3 4">
    <name type="scientific">Pseudomonas putida</name>
    <name type="common">Arthrobacter siderocapsulatus</name>
    <dbReference type="NCBI Taxonomy" id="303"/>
    <lineage>
        <taxon>Bacteria</taxon>
        <taxon>Pseudomonadati</taxon>
        <taxon>Pseudomonadota</taxon>
        <taxon>Gammaproteobacteria</taxon>
        <taxon>Pseudomonadales</taxon>
        <taxon>Pseudomonadaceae</taxon>
        <taxon>Pseudomonas</taxon>
    </lineage>
</organism>
<reference evidence="3 4" key="1">
    <citation type="submission" date="2016-08" db="EMBL/GenBank/DDBJ databases">
        <authorList>
            <person name="Seilhamer J.J."/>
        </authorList>
    </citation>
    <scope>NUCLEOTIDE SEQUENCE [LARGE SCALE GENOMIC DNA]</scope>
    <source>
        <strain evidence="3 4">KH-21-114</strain>
    </source>
</reference>
<reference evidence="3 4" key="2">
    <citation type="submission" date="2018-03" db="EMBL/GenBank/DDBJ databases">
        <title>Draft genome of Pseudomonas putida strain KH-21-114.</title>
        <authorList>
            <person name="Yoshizawa S."/>
            <person name="Khan N.H."/>
            <person name="Nishimura M."/>
            <person name="Chiura H.X."/>
            <person name="Ogura Y."/>
            <person name="Hayashi T."/>
            <person name="Kogure K."/>
        </authorList>
    </citation>
    <scope>NUCLEOTIDE SEQUENCE [LARGE SCALE GENOMIC DNA]</scope>
    <source>
        <strain evidence="3 4">KH-21-114</strain>
    </source>
</reference>
<sequence length="205" mass="23023">MTPLNEYERRLVAEAIARVERRTDAQLVTVLARRADDYAYLPLFWAAVLALAVPGLLQWLLGWPGIRGLLVANMLLFIGLCLLLRSPRLAAMLIPAALRRWRASSLARQQFREQNLQGTEGATGVLIFVAETERHVEILVDQGIDHHLDAQARAVLVARLAEQVRQGRTLQGFVECIEACGELLCEHVPRTHARNELPNRLVILD</sequence>
<comment type="caution">
    <text evidence="3">The sequence shown here is derived from an EMBL/GenBank/DDBJ whole genome shotgun (WGS) entry which is preliminary data.</text>
</comment>
<dbReference type="PANTHER" id="PTHR30373">
    <property type="entry name" value="UPF0603 PROTEIN YGCG"/>
    <property type="match status" value="1"/>
</dbReference>